<sequence>MLEAAPGQGWAAAGAGAGAGALSLCGCAAPQLQEIVFRNFYTAFLSVRVQRASAEGPRKWVTCLRDYRLMPSPHTEEGSQDYFSLFRHQMLCDVDQVTAVRFILRQPSPVWLHFTIEELQIYPPSQKSPQKDFPSWLSQLTPPEQPANLHGPGTCCPCGASQLKRRGCPQEALGALCCSKKDRPNPGLVHVFLPHPWPFCSRP</sequence>
<evidence type="ECO:0000313" key="2">
    <source>
        <dbReference type="Proteomes" id="UP000694424"/>
    </source>
</evidence>
<reference evidence="1" key="1">
    <citation type="submission" date="2025-08" db="UniProtKB">
        <authorList>
            <consortium name="Ensembl"/>
        </authorList>
    </citation>
    <scope>IDENTIFICATION</scope>
</reference>
<accession>A0A8B9S8F1</accession>
<proteinExistence type="predicted"/>
<dbReference type="AlphaFoldDB" id="A0A8B9S8F1"/>
<reference evidence="1" key="2">
    <citation type="submission" date="2025-09" db="UniProtKB">
        <authorList>
            <consortium name="Ensembl"/>
        </authorList>
    </citation>
    <scope>IDENTIFICATION</scope>
</reference>
<keyword evidence="2" id="KW-1185">Reference proteome</keyword>
<dbReference type="PANTHER" id="PTHR31239:SF2">
    <property type="entry name" value="NICOLIN-1"/>
    <property type="match status" value="1"/>
</dbReference>
<dbReference type="InterPro" id="IPR040235">
    <property type="entry name" value="Nicolin-1"/>
</dbReference>
<dbReference type="Ensembl" id="ENSAOWT00000013851.1">
    <property type="protein sequence ID" value="ENSAOWP00000012183.1"/>
    <property type="gene ID" value="ENSAOWG00000008343.1"/>
</dbReference>
<dbReference type="PANTHER" id="PTHR31239">
    <property type="entry name" value="NICOLIN 1"/>
    <property type="match status" value="1"/>
</dbReference>
<dbReference type="GO" id="GO:0005654">
    <property type="term" value="C:nucleoplasm"/>
    <property type="evidence" value="ECO:0007669"/>
    <property type="project" value="TreeGrafter"/>
</dbReference>
<name>A0A8B9S8F1_APTOW</name>
<dbReference type="Proteomes" id="UP000694424">
    <property type="component" value="Unplaced"/>
</dbReference>
<evidence type="ECO:0000313" key="1">
    <source>
        <dbReference type="Ensembl" id="ENSAOWP00000012183.1"/>
    </source>
</evidence>
<protein>
    <submittedName>
        <fullName evidence="1">Nicolin 1</fullName>
    </submittedName>
</protein>
<organism evidence="1 2">
    <name type="scientific">Apteryx owenii</name>
    <name type="common">Little spotted kiwi</name>
    <dbReference type="NCBI Taxonomy" id="8824"/>
    <lineage>
        <taxon>Eukaryota</taxon>
        <taxon>Metazoa</taxon>
        <taxon>Chordata</taxon>
        <taxon>Craniata</taxon>
        <taxon>Vertebrata</taxon>
        <taxon>Euteleostomi</taxon>
        <taxon>Archelosauria</taxon>
        <taxon>Archosauria</taxon>
        <taxon>Dinosauria</taxon>
        <taxon>Saurischia</taxon>
        <taxon>Theropoda</taxon>
        <taxon>Coelurosauria</taxon>
        <taxon>Aves</taxon>
        <taxon>Palaeognathae</taxon>
        <taxon>Apterygiformes</taxon>
        <taxon>Apterygidae</taxon>
        <taxon>Apteryx</taxon>
    </lineage>
</organism>